<dbReference type="PROSITE" id="PS50885">
    <property type="entry name" value="HAMP"/>
    <property type="match status" value="1"/>
</dbReference>
<dbReference type="CDD" id="cd00130">
    <property type="entry name" value="PAS"/>
    <property type="match status" value="1"/>
</dbReference>
<evidence type="ECO:0000259" key="3">
    <source>
        <dbReference type="PROSITE" id="PS50113"/>
    </source>
</evidence>
<dbReference type="SMART" id="SM00086">
    <property type="entry name" value="PAC"/>
    <property type="match status" value="1"/>
</dbReference>
<dbReference type="NCBIfam" id="TIGR00254">
    <property type="entry name" value="GGDEF"/>
    <property type="match status" value="1"/>
</dbReference>
<feature type="region of interest" description="Disordered" evidence="1">
    <location>
        <begin position="702"/>
        <end position="738"/>
    </location>
</feature>
<evidence type="ECO:0000259" key="5">
    <source>
        <dbReference type="PROSITE" id="PS50887"/>
    </source>
</evidence>
<name>R6SRC2_9FIRM</name>
<dbReference type="CDD" id="cd01949">
    <property type="entry name" value="GGDEF"/>
    <property type="match status" value="1"/>
</dbReference>
<dbReference type="GO" id="GO:0007165">
    <property type="term" value="P:signal transduction"/>
    <property type="evidence" value="ECO:0007669"/>
    <property type="project" value="InterPro"/>
</dbReference>
<reference evidence="6" key="1">
    <citation type="submission" date="2012-11" db="EMBL/GenBank/DDBJ databases">
        <title>Dependencies among metagenomic species, viruses, plasmids and units of genetic variation.</title>
        <authorList>
            <person name="Nielsen H.B."/>
            <person name="Almeida M."/>
            <person name="Juncker A.S."/>
            <person name="Rasmussen S."/>
            <person name="Li J."/>
            <person name="Sunagawa S."/>
            <person name="Plichta D."/>
            <person name="Gautier L."/>
            <person name="Le Chatelier E."/>
            <person name="Peletier E."/>
            <person name="Bonde I."/>
            <person name="Nielsen T."/>
            <person name="Manichanh C."/>
            <person name="Arumugam M."/>
            <person name="Batto J."/>
            <person name="Santos M.B.Q.D."/>
            <person name="Blom N."/>
            <person name="Borruel N."/>
            <person name="Burgdorf K.S."/>
            <person name="Boumezbeur F."/>
            <person name="Casellas F."/>
            <person name="Dore J."/>
            <person name="Guarner F."/>
            <person name="Hansen T."/>
            <person name="Hildebrand F."/>
            <person name="Kaas R.S."/>
            <person name="Kennedy S."/>
            <person name="Kristiansen K."/>
            <person name="Kultima J.R."/>
            <person name="Leonard P."/>
            <person name="Levenez F."/>
            <person name="Lund O."/>
            <person name="Moumen B."/>
            <person name="Le Paslier D."/>
            <person name="Pons N."/>
            <person name="Pedersen O."/>
            <person name="Prifti E."/>
            <person name="Qin J."/>
            <person name="Raes J."/>
            <person name="Tap J."/>
            <person name="Tims S."/>
            <person name="Ussery D.W."/>
            <person name="Yamada T."/>
            <person name="MetaHit consortium"/>
            <person name="Renault P."/>
            <person name="Sicheritz-Ponten T."/>
            <person name="Bork P."/>
            <person name="Wang J."/>
            <person name="Brunak S."/>
            <person name="Ehrlich S.D."/>
        </authorList>
    </citation>
    <scope>NUCLEOTIDE SEQUENCE [LARGE SCALE GENOMIC DNA]</scope>
</reference>
<dbReference type="InterPro" id="IPR001610">
    <property type="entry name" value="PAC"/>
</dbReference>
<keyword evidence="2" id="KW-1133">Transmembrane helix</keyword>
<dbReference type="SMART" id="SM00304">
    <property type="entry name" value="HAMP"/>
    <property type="match status" value="1"/>
</dbReference>
<dbReference type="InterPro" id="IPR052163">
    <property type="entry name" value="DGC-Regulatory_Protein"/>
</dbReference>
<evidence type="ECO:0000256" key="1">
    <source>
        <dbReference type="SAM" id="MobiDB-lite"/>
    </source>
</evidence>
<dbReference type="Pfam" id="PF08447">
    <property type="entry name" value="PAS_3"/>
    <property type="match status" value="1"/>
</dbReference>
<feature type="domain" description="PAC" evidence="3">
    <location>
        <begin position="479"/>
        <end position="531"/>
    </location>
</feature>
<dbReference type="SUPFAM" id="SSF158472">
    <property type="entry name" value="HAMP domain-like"/>
    <property type="match status" value="1"/>
</dbReference>
<accession>R6SRC2</accession>
<dbReference type="CDD" id="cd06225">
    <property type="entry name" value="HAMP"/>
    <property type="match status" value="1"/>
</dbReference>
<dbReference type="SMART" id="SM00267">
    <property type="entry name" value="GGDEF"/>
    <property type="match status" value="1"/>
</dbReference>
<evidence type="ECO:0000256" key="2">
    <source>
        <dbReference type="SAM" id="Phobius"/>
    </source>
</evidence>
<evidence type="ECO:0000313" key="7">
    <source>
        <dbReference type="Proteomes" id="UP000018142"/>
    </source>
</evidence>
<feature type="compositionally biased region" description="Polar residues" evidence="1">
    <location>
        <begin position="728"/>
        <end position="738"/>
    </location>
</feature>
<proteinExistence type="predicted"/>
<gene>
    <name evidence="6" type="ORF">BN788_00790</name>
</gene>
<comment type="caution">
    <text evidence="6">The sequence shown here is derived from an EMBL/GenBank/DDBJ whole genome shotgun (WGS) entry which is preliminary data.</text>
</comment>
<evidence type="ECO:0000259" key="4">
    <source>
        <dbReference type="PROSITE" id="PS50885"/>
    </source>
</evidence>
<dbReference type="Gene3D" id="3.30.70.270">
    <property type="match status" value="1"/>
</dbReference>
<dbReference type="InterPro" id="IPR013655">
    <property type="entry name" value="PAS_fold_3"/>
</dbReference>
<dbReference type="PROSITE" id="PS50887">
    <property type="entry name" value="GGDEF"/>
    <property type="match status" value="1"/>
</dbReference>
<keyword evidence="2" id="KW-0472">Membrane</keyword>
<protein>
    <submittedName>
        <fullName evidence="6">Diguanylate cyclase (GGDEF) domain protein</fullName>
    </submittedName>
</protein>
<dbReference type="InterPro" id="IPR035965">
    <property type="entry name" value="PAS-like_dom_sf"/>
</dbReference>
<feature type="domain" description="GGDEF" evidence="5">
    <location>
        <begin position="563"/>
        <end position="696"/>
    </location>
</feature>
<dbReference type="PANTHER" id="PTHR46663">
    <property type="entry name" value="DIGUANYLATE CYCLASE DGCT-RELATED"/>
    <property type="match status" value="1"/>
</dbReference>
<dbReference type="SUPFAM" id="SSF55073">
    <property type="entry name" value="Nucleotide cyclase"/>
    <property type="match status" value="1"/>
</dbReference>
<feature type="domain" description="HAMP" evidence="4">
    <location>
        <begin position="353"/>
        <end position="405"/>
    </location>
</feature>
<evidence type="ECO:0000313" key="6">
    <source>
        <dbReference type="EMBL" id="CDC49162.1"/>
    </source>
</evidence>
<dbReference type="InterPro" id="IPR000700">
    <property type="entry name" value="PAS-assoc_C"/>
</dbReference>
<dbReference type="InterPro" id="IPR029787">
    <property type="entry name" value="Nucleotide_cyclase"/>
</dbReference>
<feature type="transmembrane region" description="Helical" evidence="2">
    <location>
        <begin position="28"/>
        <end position="48"/>
    </location>
</feature>
<dbReference type="PROSITE" id="PS50113">
    <property type="entry name" value="PAC"/>
    <property type="match status" value="1"/>
</dbReference>
<dbReference type="InterPro" id="IPR000014">
    <property type="entry name" value="PAS"/>
</dbReference>
<dbReference type="Pfam" id="PF00990">
    <property type="entry name" value="GGDEF"/>
    <property type="match status" value="1"/>
</dbReference>
<dbReference type="Proteomes" id="UP000018142">
    <property type="component" value="Unassembled WGS sequence"/>
</dbReference>
<organism evidence="6 7">
    <name type="scientific">[Eubacterium] siraeum CAG:80</name>
    <dbReference type="NCBI Taxonomy" id="1263080"/>
    <lineage>
        <taxon>Bacteria</taxon>
        <taxon>Bacillati</taxon>
        <taxon>Bacillota</taxon>
        <taxon>Clostridia</taxon>
        <taxon>Eubacteriales</taxon>
        <taxon>Oscillospiraceae</taxon>
        <taxon>Oscillospiraceae incertae sedis</taxon>
    </lineage>
</organism>
<dbReference type="InterPro" id="IPR000160">
    <property type="entry name" value="GGDEF_dom"/>
</dbReference>
<dbReference type="InterPro" id="IPR043128">
    <property type="entry name" value="Rev_trsase/Diguanyl_cyclase"/>
</dbReference>
<keyword evidence="2" id="KW-0812">Transmembrane</keyword>
<dbReference type="NCBIfam" id="TIGR00229">
    <property type="entry name" value="sensory_box"/>
    <property type="match status" value="1"/>
</dbReference>
<dbReference type="SUPFAM" id="SSF55785">
    <property type="entry name" value="PYP-like sensor domain (PAS domain)"/>
    <property type="match status" value="1"/>
</dbReference>
<dbReference type="EMBL" id="CBFJ010000205">
    <property type="protein sequence ID" value="CDC49162.1"/>
    <property type="molecule type" value="Genomic_DNA"/>
</dbReference>
<sequence length="738" mass="82561">MTIVRKGYEYTVKDVGKVGYFFMKIKSLLITVLACFVIIPSVAFACIADVEMNKLAMKNYKQTAQSMVENQTYNISEYFRIISASAKQIADNPDILSFDKEKNPTTTDALSIYSNIASADNPNVRIDRIMIVNKSDFRPVVGTNEDFNDLTRDDVLYGTLKNICARKDGEVTFYTPDVYTNFNEGDKEKNDPLFPGKTANGLRLVVKYSVGDYYIVTFFNNTALKSFATSSQFANNSKLVLIDPNGSIMHDSYIGNTSDKKNSAYLKFTEAAQTGSAVEVDNFKGTDSGVIPTISFTSKMPTINEGEEGNWTLAIIAETDKAYTLSGEAMGAIVGMIVLVAIIFTAGAIVLVFIITKPIKVIEETLVKVHRGDHEARINVIANNEYGQIARTFNDLIDDIVVSEGRYRTIIEMSDNIIFEWNFKSNDVFFSNNFNKKFSYRAPSDHFGDSFLLKVKVHPEDNDRYHKDLEKLSKGEEFEGNEYRWKNIYGDYIWILMRTATIRDRDGNIAKIVGVIVDIDRAKKSEKLLTERASYDSLTGLYNRESIERTIDNEIELINVRKSEVAILFIDVDDFKIYNDKYSHATGDQVLKFVANTINFVIKGFGTAGRYGGDEFVACVRNIETNEPTRVARDILSGLKEGFTSDNGDKLSVNASIGISIVKDSSMHVDEIIGMADDAMYKIKKNGKSNFGILNKEMVERPVPDKVEEEDVIGGSDNNNIGDAVTPDTANDTAEQQQ</sequence>
<dbReference type="Gene3D" id="3.30.450.20">
    <property type="entry name" value="PAS domain"/>
    <property type="match status" value="1"/>
</dbReference>
<dbReference type="InterPro" id="IPR003660">
    <property type="entry name" value="HAMP_dom"/>
</dbReference>
<dbReference type="PANTHER" id="PTHR46663:SF3">
    <property type="entry name" value="SLL0267 PROTEIN"/>
    <property type="match status" value="1"/>
</dbReference>
<dbReference type="Gene3D" id="6.10.340.10">
    <property type="match status" value="1"/>
</dbReference>
<dbReference type="GO" id="GO:0016020">
    <property type="term" value="C:membrane"/>
    <property type="evidence" value="ECO:0007669"/>
    <property type="project" value="InterPro"/>
</dbReference>
<dbReference type="AlphaFoldDB" id="R6SRC2"/>
<feature type="transmembrane region" description="Helical" evidence="2">
    <location>
        <begin position="331"/>
        <end position="355"/>
    </location>
</feature>